<dbReference type="InterPro" id="IPR029024">
    <property type="entry name" value="TerB-like"/>
</dbReference>
<evidence type="ECO:0000313" key="3">
    <source>
        <dbReference type="Proteomes" id="UP000186141"/>
    </source>
</evidence>
<accession>A0A1N7NN78</accession>
<gene>
    <name evidence="2" type="ORF">SAMN05421774_10410</name>
</gene>
<dbReference type="STRING" id="1086013.SAMN05421774_10410"/>
<keyword evidence="3" id="KW-1185">Reference proteome</keyword>
<proteinExistence type="predicted"/>
<protein>
    <submittedName>
        <fullName evidence="2">Uncharacterized conserved protein, tellurite resistance protein B (TerB) family</fullName>
    </submittedName>
</protein>
<feature type="domain" description="Co-chaperone DjlA N-terminal" evidence="1">
    <location>
        <begin position="29"/>
        <end position="130"/>
    </location>
</feature>
<reference evidence="2 3" key="1">
    <citation type="submission" date="2017-01" db="EMBL/GenBank/DDBJ databases">
        <authorList>
            <person name="Mah S.A."/>
            <person name="Swanson W.J."/>
            <person name="Moy G.W."/>
            <person name="Vacquier V.D."/>
        </authorList>
    </citation>
    <scope>NUCLEOTIDE SEQUENCE [LARGE SCALE GENOMIC DNA]</scope>
    <source>
        <strain evidence="2 3">DSM 26375</strain>
    </source>
</reference>
<dbReference type="CDD" id="cd07313">
    <property type="entry name" value="terB_like_2"/>
    <property type="match status" value="1"/>
</dbReference>
<dbReference type="EMBL" id="FTOT01000004">
    <property type="protein sequence ID" value="SIS99873.1"/>
    <property type="molecule type" value="Genomic_DNA"/>
</dbReference>
<dbReference type="Pfam" id="PF05099">
    <property type="entry name" value="TerB"/>
    <property type="match status" value="1"/>
</dbReference>
<name>A0A1N7NN78_9RHOB</name>
<dbReference type="SUPFAM" id="SSF158682">
    <property type="entry name" value="TerB-like"/>
    <property type="match status" value="1"/>
</dbReference>
<sequence length="133" mass="14658">MLTRLLDRLRGVPPDRPLPQADARHLLGTLMIRVAQADATLRVEELREMDRLLGAMFGLGPVEAARLRAESERLAQTLPATAELGPMLRAALPPAHRADLRAALRRVAEADGDWDPREAQVIEAVSTLLHPRP</sequence>
<organism evidence="2 3">
    <name type="scientific">Gemmobacter megaterium</name>
    <dbReference type="NCBI Taxonomy" id="1086013"/>
    <lineage>
        <taxon>Bacteria</taxon>
        <taxon>Pseudomonadati</taxon>
        <taxon>Pseudomonadota</taxon>
        <taxon>Alphaproteobacteria</taxon>
        <taxon>Rhodobacterales</taxon>
        <taxon>Paracoccaceae</taxon>
        <taxon>Gemmobacter</taxon>
    </lineage>
</organism>
<dbReference type="RefSeq" id="WP_076531150.1">
    <property type="nucleotide sequence ID" value="NZ_BMEH01000004.1"/>
</dbReference>
<dbReference type="AlphaFoldDB" id="A0A1N7NN78"/>
<dbReference type="Gene3D" id="1.10.3680.10">
    <property type="entry name" value="TerB-like"/>
    <property type="match status" value="1"/>
</dbReference>
<evidence type="ECO:0000313" key="2">
    <source>
        <dbReference type="EMBL" id="SIS99873.1"/>
    </source>
</evidence>
<dbReference type="InterPro" id="IPR007791">
    <property type="entry name" value="DjlA_N"/>
</dbReference>
<dbReference type="Proteomes" id="UP000186141">
    <property type="component" value="Unassembled WGS sequence"/>
</dbReference>
<evidence type="ECO:0000259" key="1">
    <source>
        <dbReference type="Pfam" id="PF05099"/>
    </source>
</evidence>
<dbReference type="OrthoDB" id="5402150at2"/>